<protein>
    <submittedName>
        <fullName evidence="2">ATP-binding protein</fullName>
    </submittedName>
</protein>
<proteinExistence type="predicted"/>
<dbReference type="AlphaFoldDB" id="A0A6N0NY54"/>
<dbReference type="SUPFAM" id="SSF52540">
    <property type="entry name" value="P-loop containing nucleoside triphosphate hydrolases"/>
    <property type="match status" value="1"/>
</dbReference>
<dbReference type="InterPro" id="IPR027417">
    <property type="entry name" value="P-loop_NTPase"/>
</dbReference>
<accession>A0A6N0NY54</accession>
<keyword evidence="2" id="KW-0067">ATP-binding</keyword>
<dbReference type="GO" id="GO:0005524">
    <property type="term" value="F:ATP binding"/>
    <property type="evidence" value="ECO:0007669"/>
    <property type="project" value="UniProtKB-KW"/>
</dbReference>
<dbReference type="Pfam" id="PF13173">
    <property type="entry name" value="AAA_14"/>
    <property type="match status" value="1"/>
</dbReference>
<keyword evidence="3" id="KW-1185">Reference proteome</keyword>
<feature type="domain" description="AAA" evidence="1">
    <location>
        <begin position="20"/>
        <end position="143"/>
    </location>
</feature>
<keyword evidence="2" id="KW-0547">Nucleotide-binding</keyword>
<dbReference type="GeneID" id="55642420"/>
<dbReference type="EMBL" id="CP049074">
    <property type="protein sequence ID" value="QKR00793.1"/>
    <property type="molecule type" value="Genomic_DNA"/>
</dbReference>
<dbReference type="PANTHER" id="PTHR34704:SF1">
    <property type="entry name" value="ATPASE"/>
    <property type="match status" value="1"/>
</dbReference>
<organism evidence="2 3">
    <name type="scientific">Metallosphaera tengchongensis</name>
    <dbReference type="NCBI Taxonomy" id="1532350"/>
    <lineage>
        <taxon>Archaea</taxon>
        <taxon>Thermoproteota</taxon>
        <taxon>Thermoprotei</taxon>
        <taxon>Sulfolobales</taxon>
        <taxon>Sulfolobaceae</taxon>
        <taxon>Metallosphaera</taxon>
    </lineage>
</organism>
<dbReference type="RefSeq" id="WP_174632153.1">
    <property type="nucleotide sequence ID" value="NZ_CP049074.1"/>
</dbReference>
<evidence type="ECO:0000259" key="1">
    <source>
        <dbReference type="Pfam" id="PF13173"/>
    </source>
</evidence>
<gene>
    <name evidence="2" type="ORF">GWK48_10715</name>
</gene>
<evidence type="ECO:0000313" key="2">
    <source>
        <dbReference type="EMBL" id="QKR00793.1"/>
    </source>
</evidence>
<dbReference type="Proteomes" id="UP000509301">
    <property type="component" value="Chromosome"/>
</dbReference>
<dbReference type="KEGG" id="mten:GWK48_10715"/>
<dbReference type="PANTHER" id="PTHR34704">
    <property type="entry name" value="ATPASE"/>
    <property type="match status" value="1"/>
</dbReference>
<reference evidence="2 3" key="1">
    <citation type="submission" date="2020-02" db="EMBL/GenBank/DDBJ databases">
        <title>Comparative genome analysis reveals the metabolism and evolution of the thermophilic archaeal genus Metallosphaera.</title>
        <authorList>
            <person name="Jiang C."/>
        </authorList>
    </citation>
    <scope>NUCLEOTIDE SEQUENCE [LARGE SCALE GENOMIC DNA]</scope>
    <source>
        <strain evidence="2 3">Ric-A</strain>
    </source>
</reference>
<dbReference type="OrthoDB" id="132045at2157"/>
<evidence type="ECO:0000313" key="3">
    <source>
        <dbReference type="Proteomes" id="UP000509301"/>
    </source>
</evidence>
<name>A0A6N0NY54_9CREN</name>
<dbReference type="InterPro" id="IPR041682">
    <property type="entry name" value="AAA_14"/>
</dbReference>
<dbReference type="Gene3D" id="3.40.50.300">
    <property type="entry name" value="P-loop containing nucleotide triphosphate hydrolases"/>
    <property type="match status" value="1"/>
</dbReference>
<sequence length="392" mass="44801">MRLYIKRREEKKLEKSLRGWVLVYGRRKTGKTTLVINTLKDKIESYFLIADQSSAVTLDDKFVGVNEALEETKRVLKKGGIAVIDEFQRLPESYYSVISNWSRSGGTLLALGSSYGIVNKVFDRNSPLLGYFLPFEVNIISYEDVLYQVSDPVLSVIYRDPWIIRFENSYGEILDKIKELSLVAKGLIGEVFKEEERYLTDIYYRILLLLGEGIWKTSEISGIVQPQGGEATISSMVNKLYKMGLVRKVPLISRGYHYGIRSPVLSLILYAESKYLVSEREANVRELPIGREVQFSVGEMLANYFGSVQYYSEKEDIDVILVKKRKPIWAFEVKMGEFSRSEAKEAVKRMAKVAEKAGLISLKERPEDYGDLSLGPEDLLKIAEELVKKEMD</sequence>